<dbReference type="Gene3D" id="1.10.10.10">
    <property type="entry name" value="Winged helix-like DNA-binding domain superfamily/Winged helix DNA-binding domain"/>
    <property type="match status" value="1"/>
</dbReference>
<gene>
    <name evidence="1" type="ORF">LR394_39155</name>
</gene>
<proteinExistence type="predicted"/>
<organism evidence="1 2">
    <name type="scientific">Kineosporia babensis</name>
    <dbReference type="NCBI Taxonomy" id="499548"/>
    <lineage>
        <taxon>Bacteria</taxon>
        <taxon>Bacillati</taxon>
        <taxon>Actinomycetota</taxon>
        <taxon>Actinomycetes</taxon>
        <taxon>Kineosporiales</taxon>
        <taxon>Kineosporiaceae</taxon>
        <taxon>Kineosporia</taxon>
    </lineage>
</organism>
<dbReference type="SUPFAM" id="SSF46894">
    <property type="entry name" value="C-terminal effector domain of the bipartite response regulators"/>
    <property type="match status" value="1"/>
</dbReference>
<comment type="caution">
    <text evidence="1">The sequence shown here is derived from an EMBL/GenBank/DDBJ whole genome shotgun (WGS) entry which is preliminary data.</text>
</comment>
<reference evidence="1" key="1">
    <citation type="submission" date="2021-11" db="EMBL/GenBank/DDBJ databases">
        <title>Streptomyces corallinus and Kineosporia corallina sp. nov., two new coral-derived marine actinobacteria.</title>
        <authorList>
            <person name="Buangrab K."/>
            <person name="Sutthacheep M."/>
            <person name="Yeemin T."/>
            <person name="Harunari E."/>
            <person name="Igarashi Y."/>
            <person name="Sripreechasak P."/>
            <person name="Kanchanasin P."/>
            <person name="Tanasupawat S."/>
            <person name="Phongsopitanun W."/>
        </authorList>
    </citation>
    <scope>NUCLEOTIDE SEQUENCE</scope>
    <source>
        <strain evidence="1">JCM 31032</strain>
    </source>
</reference>
<name>A0A9X1SYB4_9ACTN</name>
<dbReference type="InterPro" id="IPR016032">
    <property type="entry name" value="Sig_transdc_resp-reg_C-effctor"/>
</dbReference>
<protein>
    <submittedName>
        <fullName evidence="1">Uncharacterized protein</fullName>
    </submittedName>
</protein>
<evidence type="ECO:0000313" key="1">
    <source>
        <dbReference type="EMBL" id="MCD5316931.1"/>
    </source>
</evidence>
<dbReference type="RefSeq" id="WP_231449783.1">
    <property type="nucleotide sequence ID" value="NZ_JAJOMB010000037.1"/>
</dbReference>
<sequence length="113" mass="12065">MHADVSTIVYEIRRLARDFPGESFPPEIVPTVLGFADVDTSKAAVLRLSPAQRRVLGLAGQGYRPSQIAQLTASSLGQTRSRLRSAAEDLGLSPRLAAAFGTGARPVIPRPRA</sequence>
<dbReference type="GO" id="GO:0003677">
    <property type="term" value="F:DNA binding"/>
    <property type="evidence" value="ECO:0007669"/>
    <property type="project" value="InterPro"/>
</dbReference>
<dbReference type="EMBL" id="JAJOMB010000037">
    <property type="protein sequence ID" value="MCD5316931.1"/>
    <property type="molecule type" value="Genomic_DNA"/>
</dbReference>
<dbReference type="AlphaFoldDB" id="A0A9X1SYB4"/>
<accession>A0A9X1SYB4</accession>
<dbReference type="Proteomes" id="UP001138997">
    <property type="component" value="Unassembled WGS sequence"/>
</dbReference>
<dbReference type="GO" id="GO:0006355">
    <property type="term" value="P:regulation of DNA-templated transcription"/>
    <property type="evidence" value="ECO:0007669"/>
    <property type="project" value="InterPro"/>
</dbReference>
<evidence type="ECO:0000313" key="2">
    <source>
        <dbReference type="Proteomes" id="UP001138997"/>
    </source>
</evidence>
<keyword evidence="2" id="KW-1185">Reference proteome</keyword>
<dbReference type="InterPro" id="IPR036388">
    <property type="entry name" value="WH-like_DNA-bd_sf"/>
</dbReference>